<evidence type="ECO:0000313" key="1">
    <source>
        <dbReference type="EMBL" id="KAI9899211.1"/>
    </source>
</evidence>
<accession>A0ACC0UYN2</accession>
<sequence>MAPPTRKGNNARLKALEKVKSEEEKRSETEAAIALAIEQSDDDFVSKYMRPSSPGGDWKQWTHPKTGAEYRLGLVSAGGLGGADFEACYGLVDRTSGDAYRSSAGGWHPEAKREEMRSPELRYLLAKRRRAGGDDDGGGVEGFISFMPTWEYGDAVVYVYEIHLQLELQGHIPGVDKVMLTCFKSNGGGLAFYRRLGFDEDENSPRDRKLRGGRVVAADYVILSWRTQLED</sequence>
<dbReference type="Proteomes" id="UP001163324">
    <property type="component" value="Chromosome 5"/>
</dbReference>
<gene>
    <name evidence="1" type="ORF">N3K66_005672</name>
</gene>
<reference evidence="1" key="1">
    <citation type="submission" date="2022-10" db="EMBL/GenBank/DDBJ databases">
        <title>Complete Genome of Trichothecium roseum strain YXFP-22015, a Plant Pathogen Isolated from Citrus.</title>
        <authorList>
            <person name="Wang Y."/>
            <person name="Zhu L."/>
        </authorList>
    </citation>
    <scope>NUCLEOTIDE SEQUENCE</scope>
    <source>
        <strain evidence="1">YXFP-22015</strain>
    </source>
</reference>
<protein>
    <submittedName>
        <fullName evidence="1">Uncharacterized protein</fullName>
    </submittedName>
</protein>
<evidence type="ECO:0000313" key="2">
    <source>
        <dbReference type="Proteomes" id="UP001163324"/>
    </source>
</evidence>
<organism evidence="1 2">
    <name type="scientific">Trichothecium roseum</name>
    <dbReference type="NCBI Taxonomy" id="47278"/>
    <lineage>
        <taxon>Eukaryota</taxon>
        <taxon>Fungi</taxon>
        <taxon>Dikarya</taxon>
        <taxon>Ascomycota</taxon>
        <taxon>Pezizomycotina</taxon>
        <taxon>Sordariomycetes</taxon>
        <taxon>Hypocreomycetidae</taxon>
        <taxon>Hypocreales</taxon>
        <taxon>Hypocreales incertae sedis</taxon>
        <taxon>Trichothecium</taxon>
    </lineage>
</organism>
<proteinExistence type="predicted"/>
<comment type="caution">
    <text evidence="1">The sequence shown here is derived from an EMBL/GenBank/DDBJ whole genome shotgun (WGS) entry which is preliminary data.</text>
</comment>
<dbReference type="EMBL" id="CM047944">
    <property type="protein sequence ID" value="KAI9899211.1"/>
    <property type="molecule type" value="Genomic_DNA"/>
</dbReference>
<name>A0ACC0UYN2_9HYPO</name>
<keyword evidence="2" id="KW-1185">Reference proteome</keyword>